<evidence type="ECO:0000313" key="2">
    <source>
        <dbReference type="Proteomes" id="UP000827872"/>
    </source>
</evidence>
<accession>A0ACB8E9N4</accession>
<organism evidence="1 2">
    <name type="scientific">Sphaerodactylus townsendi</name>
    <dbReference type="NCBI Taxonomy" id="933632"/>
    <lineage>
        <taxon>Eukaryota</taxon>
        <taxon>Metazoa</taxon>
        <taxon>Chordata</taxon>
        <taxon>Craniata</taxon>
        <taxon>Vertebrata</taxon>
        <taxon>Euteleostomi</taxon>
        <taxon>Lepidosauria</taxon>
        <taxon>Squamata</taxon>
        <taxon>Bifurcata</taxon>
        <taxon>Gekkota</taxon>
        <taxon>Sphaerodactylidae</taxon>
        <taxon>Sphaerodactylus</taxon>
    </lineage>
</organism>
<dbReference type="Proteomes" id="UP000827872">
    <property type="component" value="Linkage Group LG10"/>
</dbReference>
<protein>
    <submittedName>
        <fullName evidence="1">Unconventional myosin-Ib</fullName>
    </submittedName>
</protein>
<keyword evidence="2" id="KW-1185">Reference proteome</keyword>
<proteinExistence type="predicted"/>
<name>A0ACB8E9N4_9SAUR</name>
<reference evidence="1" key="1">
    <citation type="submission" date="2021-08" db="EMBL/GenBank/DDBJ databases">
        <title>The first chromosome-level gecko genome reveals the dynamic sex chromosomes of Neotropical dwarf geckos (Sphaerodactylidae: Sphaerodactylus).</title>
        <authorList>
            <person name="Pinto B.J."/>
            <person name="Keating S.E."/>
            <person name="Gamble T."/>
        </authorList>
    </citation>
    <scope>NUCLEOTIDE SEQUENCE</scope>
    <source>
        <strain evidence="1">TG3544</strain>
    </source>
</reference>
<dbReference type="EMBL" id="CM037623">
    <property type="protein sequence ID" value="KAH7988865.1"/>
    <property type="molecule type" value="Genomic_DNA"/>
</dbReference>
<evidence type="ECO:0000313" key="1">
    <source>
        <dbReference type="EMBL" id="KAH7988865.1"/>
    </source>
</evidence>
<sequence>MLLRSFGLTGLDYRQEARIPSTKNSEEEKIIIAEVVNKIDRANGKCTARIFLFMKNHVLLVDQKSGHIKPAVPLGDVTKVSMSSQNNGFFAVHLREGFGATGKEGFLFSSDHPIEMATKLYRTALSQTNQKLNIEISDEFLVRFKQEKVCMKFVQGNQKNGSIPTRKNNRLFEVAVP</sequence>
<comment type="caution">
    <text evidence="1">The sequence shown here is derived from an EMBL/GenBank/DDBJ whole genome shotgun (WGS) entry which is preliminary data.</text>
</comment>
<gene>
    <name evidence="1" type="primary">MYO1B_3</name>
    <name evidence="1" type="ORF">K3G42_023106</name>
</gene>